<proteinExistence type="predicted"/>
<protein>
    <submittedName>
        <fullName evidence="1">Uncharacterized protein</fullName>
    </submittedName>
</protein>
<sequence length="43" mass="4826">YLKDIPLISTEKMNAFIEIGKNTGVTNVQWSGLTKREDVKNSS</sequence>
<organism evidence="1">
    <name type="scientific">marine sediment metagenome</name>
    <dbReference type="NCBI Taxonomy" id="412755"/>
    <lineage>
        <taxon>unclassified sequences</taxon>
        <taxon>metagenomes</taxon>
        <taxon>ecological metagenomes</taxon>
    </lineage>
</organism>
<gene>
    <name evidence="1" type="ORF">S03H2_39711</name>
</gene>
<dbReference type="EMBL" id="BARU01024577">
    <property type="protein sequence ID" value="GAH50864.1"/>
    <property type="molecule type" value="Genomic_DNA"/>
</dbReference>
<accession>X1HAJ3</accession>
<reference evidence="1" key="1">
    <citation type="journal article" date="2014" name="Front. Microbiol.">
        <title>High frequency of phylogenetically diverse reductive dehalogenase-homologous genes in deep subseafloor sedimentary metagenomes.</title>
        <authorList>
            <person name="Kawai M."/>
            <person name="Futagami T."/>
            <person name="Toyoda A."/>
            <person name="Takaki Y."/>
            <person name="Nishi S."/>
            <person name="Hori S."/>
            <person name="Arai W."/>
            <person name="Tsubouchi T."/>
            <person name="Morono Y."/>
            <person name="Uchiyama I."/>
            <person name="Ito T."/>
            <person name="Fujiyama A."/>
            <person name="Inagaki F."/>
            <person name="Takami H."/>
        </authorList>
    </citation>
    <scope>NUCLEOTIDE SEQUENCE</scope>
    <source>
        <strain evidence="1">Expedition CK06-06</strain>
    </source>
</reference>
<dbReference type="AlphaFoldDB" id="X1HAJ3"/>
<feature type="non-terminal residue" evidence="1">
    <location>
        <position position="1"/>
    </location>
</feature>
<name>X1HAJ3_9ZZZZ</name>
<evidence type="ECO:0000313" key="1">
    <source>
        <dbReference type="EMBL" id="GAH50864.1"/>
    </source>
</evidence>
<comment type="caution">
    <text evidence="1">The sequence shown here is derived from an EMBL/GenBank/DDBJ whole genome shotgun (WGS) entry which is preliminary data.</text>
</comment>